<dbReference type="Pfam" id="PF20152">
    <property type="entry name" value="DUF6534"/>
    <property type="match status" value="1"/>
</dbReference>
<dbReference type="AlphaFoldDB" id="A0AA39UCU8"/>
<feature type="transmembrane region" description="Helical" evidence="2">
    <location>
        <begin position="20"/>
        <end position="46"/>
    </location>
</feature>
<feature type="domain" description="DUF6534" evidence="3">
    <location>
        <begin position="177"/>
        <end position="263"/>
    </location>
</feature>
<gene>
    <name evidence="4" type="ORF">IW261DRAFT_1565935</name>
</gene>
<keyword evidence="5" id="KW-1185">Reference proteome</keyword>
<dbReference type="PANTHER" id="PTHR40465">
    <property type="entry name" value="CHROMOSOME 1, WHOLE GENOME SHOTGUN SEQUENCE"/>
    <property type="match status" value="1"/>
</dbReference>
<dbReference type="Proteomes" id="UP001175227">
    <property type="component" value="Unassembled WGS sequence"/>
</dbReference>
<comment type="caution">
    <text evidence="4">The sequence shown here is derived from an EMBL/GenBank/DDBJ whole genome shotgun (WGS) entry which is preliminary data.</text>
</comment>
<feature type="transmembrane region" description="Helical" evidence="2">
    <location>
        <begin position="171"/>
        <end position="192"/>
    </location>
</feature>
<reference evidence="4" key="1">
    <citation type="submission" date="2023-06" db="EMBL/GenBank/DDBJ databases">
        <authorList>
            <consortium name="Lawrence Berkeley National Laboratory"/>
            <person name="Ahrendt S."/>
            <person name="Sahu N."/>
            <person name="Indic B."/>
            <person name="Wong-Bajracharya J."/>
            <person name="Merenyi Z."/>
            <person name="Ke H.-M."/>
            <person name="Monk M."/>
            <person name="Kocsube S."/>
            <person name="Drula E."/>
            <person name="Lipzen A."/>
            <person name="Balint B."/>
            <person name="Henrissat B."/>
            <person name="Andreopoulos B."/>
            <person name="Martin F.M."/>
            <person name="Harder C.B."/>
            <person name="Rigling D."/>
            <person name="Ford K.L."/>
            <person name="Foster G.D."/>
            <person name="Pangilinan J."/>
            <person name="Papanicolaou A."/>
            <person name="Barry K."/>
            <person name="LaButti K."/>
            <person name="Viragh M."/>
            <person name="Koriabine M."/>
            <person name="Yan M."/>
            <person name="Riley R."/>
            <person name="Champramary S."/>
            <person name="Plett K.L."/>
            <person name="Tsai I.J."/>
            <person name="Slot J."/>
            <person name="Sipos G."/>
            <person name="Plett J."/>
            <person name="Nagy L.G."/>
            <person name="Grigoriev I.V."/>
        </authorList>
    </citation>
    <scope>NUCLEOTIDE SEQUENCE</scope>
    <source>
        <strain evidence="4">ICMP 16352</strain>
    </source>
</reference>
<dbReference type="InterPro" id="IPR045339">
    <property type="entry name" value="DUF6534"/>
</dbReference>
<feature type="transmembrane region" description="Helical" evidence="2">
    <location>
        <begin position="99"/>
        <end position="118"/>
    </location>
</feature>
<keyword evidence="2" id="KW-0812">Transmembrane</keyword>
<keyword evidence="2" id="KW-0472">Membrane</keyword>
<feature type="transmembrane region" description="Helical" evidence="2">
    <location>
        <begin position="212"/>
        <end position="234"/>
    </location>
</feature>
<sequence length="342" mass="37852">MPALPGSVLAEDQSSDINKITGPLLVGCFLNLTLYGVLCNQVYIYYLSFPKDRWVSKCIVYVLWVTETVQTLISIYDIFDIFCYDFGNLSELDDVHHTWFTAPVLSGCVGCVCQLFYAWRMYKFNKKARWLSITLSTIAFTQCGAAIACGVQGRKYDHFSDLQVKTRVTTMIWLGGSALCDAAIALCMTYLLSQAHTGLKSTRVLISRLIRLTIETGTATATLAVIDIALFLAYPNNNYHTVPAICLVKVYSNTVLAVCNSRMTCRIRGGREDATLHSYESFAGELNIELRNTQTITNAESSLGPVEGDQSKKKPDIILPSAPENGPTMVTKVVLFLASLVR</sequence>
<evidence type="ECO:0000256" key="2">
    <source>
        <dbReference type="SAM" id="Phobius"/>
    </source>
</evidence>
<dbReference type="PANTHER" id="PTHR40465:SF1">
    <property type="entry name" value="DUF6534 DOMAIN-CONTAINING PROTEIN"/>
    <property type="match status" value="1"/>
</dbReference>
<feature type="transmembrane region" description="Helical" evidence="2">
    <location>
        <begin position="240"/>
        <end position="259"/>
    </location>
</feature>
<keyword evidence="2" id="KW-1133">Transmembrane helix</keyword>
<evidence type="ECO:0000313" key="5">
    <source>
        <dbReference type="Proteomes" id="UP001175227"/>
    </source>
</evidence>
<accession>A0AA39UCU8</accession>
<dbReference type="EMBL" id="JAUEPR010000016">
    <property type="protein sequence ID" value="KAK0477629.1"/>
    <property type="molecule type" value="Genomic_DNA"/>
</dbReference>
<organism evidence="4 5">
    <name type="scientific">Armillaria novae-zelandiae</name>
    <dbReference type="NCBI Taxonomy" id="153914"/>
    <lineage>
        <taxon>Eukaryota</taxon>
        <taxon>Fungi</taxon>
        <taxon>Dikarya</taxon>
        <taxon>Basidiomycota</taxon>
        <taxon>Agaricomycotina</taxon>
        <taxon>Agaricomycetes</taxon>
        <taxon>Agaricomycetidae</taxon>
        <taxon>Agaricales</taxon>
        <taxon>Marasmiineae</taxon>
        <taxon>Physalacriaceae</taxon>
        <taxon>Armillaria</taxon>
    </lineage>
</organism>
<feature type="transmembrane region" description="Helical" evidence="2">
    <location>
        <begin position="58"/>
        <end position="79"/>
    </location>
</feature>
<proteinExistence type="predicted"/>
<evidence type="ECO:0000256" key="1">
    <source>
        <dbReference type="SAM" id="MobiDB-lite"/>
    </source>
</evidence>
<feature type="transmembrane region" description="Helical" evidence="2">
    <location>
        <begin position="130"/>
        <end position="151"/>
    </location>
</feature>
<feature type="region of interest" description="Disordered" evidence="1">
    <location>
        <begin position="300"/>
        <end position="323"/>
    </location>
</feature>
<name>A0AA39UCU8_9AGAR</name>
<protein>
    <recommendedName>
        <fullName evidence="3">DUF6534 domain-containing protein</fullName>
    </recommendedName>
</protein>
<evidence type="ECO:0000313" key="4">
    <source>
        <dbReference type="EMBL" id="KAK0477629.1"/>
    </source>
</evidence>
<evidence type="ECO:0000259" key="3">
    <source>
        <dbReference type="Pfam" id="PF20152"/>
    </source>
</evidence>